<reference evidence="1" key="1">
    <citation type="submission" date="2023-06" db="EMBL/GenBank/DDBJ databases">
        <title>Conoideocrella luteorostrata (Hypocreales: Clavicipitaceae), a potential biocontrol fungus for elongate hemlock scale in United States Christmas tree production areas.</title>
        <authorList>
            <person name="Barrett H."/>
            <person name="Lovett B."/>
            <person name="Macias A.M."/>
            <person name="Stajich J.E."/>
            <person name="Kasson M.T."/>
        </authorList>
    </citation>
    <scope>NUCLEOTIDE SEQUENCE</scope>
    <source>
        <strain evidence="1">ARSEF 14590</strain>
    </source>
</reference>
<dbReference type="AlphaFoldDB" id="A0AAJ0FXH7"/>
<accession>A0AAJ0FXH7</accession>
<comment type="caution">
    <text evidence="1">The sequence shown here is derived from an EMBL/GenBank/DDBJ whole genome shotgun (WGS) entry which is preliminary data.</text>
</comment>
<name>A0AAJ0FXH7_9HYPO</name>
<keyword evidence="2" id="KW-1185">Reference proteome</keyword>
<sequence>MPAPRPSDQALSAFRVQHDLVPLDGGRSLCYLAGDVVLKPSDEDEESQWIAAMVDRYFQGEPASEYTLARPIPTVQDAESFVFDGWTASSLLPGRDGARGHFKESLRVSQAFHRDLQKLAPIKPAFLDKRTNRWSEADRVTWGEKQLSDVAKINDEISAFYAEPLCELKAMMGPLPAHVSSQLIHADMAGNILWVDDGKTPPGIIDLSFHWRPFAYPEAIIVADGMAWHGQGRELIEFYGTDEVKLQLLVRALYWRCLTLTIDPIIEWVRQHAPRSDYHGAARLLREILNERQNG</sequence>
<proteinExistence type="predicted"/>
<protein>
    <recommendedName>
        <fullName evidence="3">Aminoglycoside phosphotransferase</fullName>
    </recommendedName>
</protein>
<dbReference type="EMBL" id="JASWJB010000025">
    <property type="protein sequence ID" value="KAK2609228.1"/>
    <property type="molecule type" value="Genomic_DNA"/>
</dbReference>
<evidence type="ECO:0000313" key="2">
    <source>
        <dbReference type="Proteomes" id="UP001251528"/>
    </source>
</evidence>
<gene>
    <name evidence="1" type="ORF">QQS21_002162</name>
</gene>
<organism evidence="1 2">
    <name type="scientific">Conoideocrella luteorostrata</name>
    <dbReference type="NCBI Taxonomy" id="1105319"/>
    <lineage>
        <taxon>Eukaryota</taxon>
        <taxon>Fungi</taxon>
        <taxon>Dikarya</taxon>
        <taxon>Ascomycota</taxon>
        <taxon>Pezizomycotina</taxon>
        <taxon>Sordariomycetes</taxon>
        <taxon>Hypocreomycetidae</taxon>
        <taxon>Hypocreales</taxon>
        <taxon>Clavicipitaceae</taxon>
        <taxon>Conoideocrella</taxon>
    </lineage>
</organism>
<dbReference type="Proteomes" id="UP001251528">
    <property type="component" value="Unassembled WGS sequence"/>
</dbReference>
<evidence type="ECO:0008006" key="3">
    <source>
        <dbReference type="Google" id="ProtNLM"/>
    </source>
</evidence>
<evidence type="ECO:0000313" key="1">
    <source>
        <dbReference type="EMBL" id="KAK2609228.1"/>
    </source>
</evidence>